<dbReference type="InterPro" id="IPR010152">
    <property type="entry name" value="CRISPR-assoc_prot_Cas2_sub"/>
</dbReference>
<accession>A0A930UY54</accession>
<keyword evidence="2" id="KW-1185">Reference proteome</keyword>
<gene>
    <name evidence="1" type="primary">cas2e</name>
    <name evidence="1" type="ORF">ISG29_15160</name>
</gene>
<organism evidence="1 2">
    <name type="scientific">Nocardioides acrostichi</name>
    <dbReference type="NCBI Taxonomy" id="2784339"/>
    <lineage>
        <taxon>Bacteria</taxon>
        <taxon>Bacillati</taxon>
        <taxon>Actinomycetota</taxon>
        <taxon>Actinomycetes</taxon>
        <taxon>Propionibacteriales</taxon>
        <taxon>Nocardioidaceae</taxon>
        <taxon>Nocardioides</taxon>
    </lineage>
</organism>
<dbReference type="EMBL" id="JADIVZ010000008">
    <property type="protein sequence ID" value="MBF4163033.1"/>
    <property type="molecule type" value="Genomic_DNA"/>
</dbReference>
<sequence length="115" mass="13255">MVVLVLTACPAGLRGHLTRWLLEVSPGVFIGEITARVRERMWLRVLELAKDGRAIMVYSADSEQGLSYRVHRHDWEPVDFDGVWLMRRPEEVDATPAMRPGWSSVGRMRRARRGR</sequence>
<dbReference type="Pfam" id="PF09707">
    <property type="entry name" value="Cas_Cas2CT1978"/>
    <property type="match status" value="1"/>
</dbReference>
<dbReference type="AlphaFoldDB" id="A0A930UY54"/>
<name>A0A930UY54_9ACTN</name>
<reference evidence="1" key="1">
    <citation type="submission" date="2020-11" db="EMBL/GenBank/DDBJ databases">
        <title>Nocardioides sp. CBS4Y-1, whole genome shotgun sequence.</title>
        <authorList>
            <person name="Tuo L."/>
        </authorList>
    </citation>
    <scope>NUCLEOTIDE SEQUENCE</scope>
    <source>
        <strain evidence="1">CBS4Y-1</strain>
    </source>
</reference>
<evidence type="ECO:0000313" key="2">
    <source>
        <dbReference type="Proteomes" id="UP000656804"/>
    </source>
</evidence>
<dbReference type="NCBIfam" id="TIGR01873">
    <property type="entry name" value="cas_CT1978"/>
    <property type="match status" value="1"/>
</dbReference>
<evidence type="ECO:0000313" key="1">
    <source>
        <dbReference type="EMBL" id="MBF4163033.1"/>
    </source>
</evidence>
<proteinExistence type="predicted"/>
<dbReference type="CDD" id="cd09755">
    <property type="entry name" value="Cas2_I-E"/>
    <property type="match status" value="1"/>
</dbReference>
<dbReference type="Proteomes" id="UP000656804">
    <property type="component" value="Unassembled WGS sequence"/>
</dbReference>
<protein>
    <submittedName>
        <fullName evidence="1">Type I-E CRISPR-associated endoribonuclease Cas2</fullName>
    </submittedName>
</protein>
<dbReference type="RefSeq" id="WP_194504287.1">
    <property type="nucleotide sequence ID" value="NZ_JADIVZ010000008.1"/>
</dbReference>
<comment type="caution">
    <text evidence="1">The sequence shown here is derived from an EMBL/GenBank/DDBJ whole genome shotgun (WGS) entry which is preliminary data.</text>
</comment>
<dbReference type="Gene3D" id="3.30.70.240">
    <property type="match status" value="1"/>
</dbReference>